<evidence type="ECO:0000313" key="3">
    <source>
        <dbReference type="EMBL" id="NMF08918.1"/>
    </source>
</evidence>
<dbReference type="EMBL" id="JABAGA010000002">
    <property type="protein sequence ID" value="NMF08918.1"/>
    <property type="molecule type" value="Genomic_DNA"/>
</dbReference>
<evidence type="ECO:0008006" key="5">
    <source>
        <dbReference type="Google" id="ProtNLM"/>
    </source>
</evidence>
<evidence type="ECO:0000256" key="2">
    <source>
        <dbReference type="SAM" id="SignalP"/>
    </source>
</evidence>
<gene>
    <name evidence="3" type="ORF">HF852_04740</name>
</gene>
<organism evidence="3 4">
    <name type="scientific">Corynebacterium xerosis</name>
    <dbReference type="NCBI Taxonomy" id="1725"/>
    <lineage>
        <taxon>Bacteria</taxon>
        <taxon>Bacillati</taxon>
        <taxon>Actinomycetota</taxon>
        <taxon>Actinomycetes</taxon>
        <taxon>Mycobacteriales</taxon>
        <taxon>Corynebacteriaceae</taxon>
        <taxon>Corynebacterium</taxon>
    </lineage>
</organism>
<dbReference type="AlphaFoldDB" id="A0A7X9SVQ9"/>
<protein>
    <recommendedName>
        <fullName evidence="5">DUF5666 domain-containing protein</fullName>
    </recommendedName>
</protein>
<evidence type="ECO:0000313" key="4">
    <source>
        <dbReference type="Proteomes" id="UP000589552"/>
    </source>
</evidence>
<dbReference type="RefSeq" id="WP_168937554.1">
    <property type="nucleotide sequence ID" value="NZ_JABAGA010000002.1"/>
</dbReference>
<evidence type="ECO:0000256" key="1">
    <source>
        <dbReference type="SAM" id="MobiDB-lite"/>
    </source>
</evidence>
<feature type="chain" id="PRO_5031534406" description="DUF5666 domain-containing protein" evidence="2">
    <location>
        <begin position="35"/>
        <end position="314"/>
    </location>
</feature>
<name>A0A7X9SVQ9_9CORY</name>
<feature type="compositionally biased region" description="Acidic residues" evidence="1">
    <location>
        <begin position="300"/>
        <end position="314"/>
    </location>
</feature>
<feature type="signal peptide" evidence="2">
    <location>
        <begin position="1"/>
        <end position="34"/>
    </location>
</feature>
<dbReference type="Proteomes" id="UP000589552">
    <property type="component" value="Unassembled WGS sequence"/>
</dbReference>
<feature type="region of interest" description="Disordered" evidence="1">
    <location>
        <begin position="265"/>
        <end position="314"/>
    </location>
</feature>
<comment type="caution">
    <text evidence="3">The sequence shown here is derived from an EMBL/GenBank/DDBJ whole genome shotgun (WGS) entry which is preliminary data.</text>
</comment>
<reference evidence="3 4" key="1">
    <citation type="submission" date="2020-04" db="EMBL/GenBank/DDBJ databases">
        <authorList>
            <person name="Hitch T.C.A."/>
            <person name="Wylensek D."/>
            <person name="Clavel T."/>
        </authorList>
    </citation>
    <scope>NUCLEOTIDE SEQUENCE [LARGE SCALE GENOMIC DNA]</scope>
    <source>
        <strain evidence="3 4">BL-383-APC-2I</strain>
    </source>
</reference>
<sequence>MQKRTTRITAVRRAAIAGAASTALIAGMIAPAGAQPAENPVMREAPEAPAVSSIENLPQLPGSGPAPEVPEVPELPVTPEVPEIPLLNTGDRVQLGENIRAEDVRTVGILRVDGYEVSLHKQVMLGQEAYPGDPVAVRMQAEGHWKDARLLDMSNHMPAGFEFVSVARVTVGEEGENPVILDEGAYEVIEREDGSTEVKVHGIDERVSAGQTYTLDFLYRAPENVGTYEHGGSARFRTDGRAVFGDNARSFSADTGGQPIIVKERPVIPEPPVVDPEDPTGSIDWGSIDLGSLGDLSSSSEDEPADEPGETPAQ</sequence>
<proteinExistence type="predicted"/>
<keyword evidence="2" id="KW-0732">Signal</keyword>
<accession>A0A7X9SVQ9</accession>
<feature type="compositionally biased region" description="Low complexity" evidence="1">
    <location>
        <begin position="286"/>
        <end position="299"/>
    </location>
</feature>